<dbReference type="InterPro" id="IPR001647">
    <property type="entry name" value="HTH_TetR"/>
</dbReference>
<evidence type="ECO:0000313" key="7">
    <source>
        <dbReference type="Proteomes" id="UP001428817"/>
    </source>
</evidence>
<name>A0ABP9Q3G7_9PSEU</name>
<dbReference type="InterPro" id="IPR004111">
    <property type="entry name" value="Repressor_TetR_C"/>
</dbReference>
<organism evidence="6 7">
    <name type="scientific">Pseudonocardia eucalypti</name>
    <dbReference type="NCBI Taxonomy" id="648755"/>
    <lineage>
        <taxon>Bacteria</taxon>
        <taxon>Bacillati</taxon>
        <taxon>Actinomycetota</taxon>
        <taxon>Actinomycetes</taxon>
        <taxon>Pseudonocardiales</taxon>
        <taxon>Pseudonocardiaceae</taxon>
        <taxon>Pseudonocardia</taxon>
    </lineage>
</organism>
<dbReference type="SUPFAM" id="SSF48498">
    <property type="entry name" value="Tetracyclin repressor-like, C-terminal domain"/>
    <property type="match status" value="1"/>
</dbReference>
<keyword evidence="2 4" id="KW-0238">DNA-binding</keyword>
<feature type="DNA-binding region" description="H-T-H motif" evidence="4">
    <location>
        <begin position="19"/>
        <end position="38"/>
    </location>
</feature>
<dbReference type="Pfam" id="PF02909">
    <property type="entry name" value="TetR_C_1"/>
    <property type="match status" value="1"/>
</dbReference>
<evidence type="ECO:0000313" key="6">
    <source>
        <dbReference type="EMBL" id="GAA5156136.1"/>
    </source>
</evidence>
<dbReference type="PRINTS" id="PR00455">
    <property type="entry name" value="HTHTETR"/>
</dbReference>
<protein>
    <recommendedName>
        <fullName evidence="5">HTH tetR-type domain-containing protein</fullName>
    </recommendedName>
</protein>
<dbReference type="EMBL" id="BAABJP010000010">
    <property type="protein sequence ID" value="GAA5156136.1"/>
    <property type="molecule type" value="Genomic_DNA"/>
</dbReference>
<sequence>MIVDTALQLMDTDGYAAFSMPKLGDVLGIRTPSLYHHFRDRAEIMAEVARRVVRETQLPERRSGDHWTEYFVELSTNFRATILRHRNAAPVLVQFLPRDIMTSLYETAAVLLNEVAELPKSQHVLIIDGLERLTIGSALVESSLESGAAPGSARSAFPNVDAERQPHLAEAVRSNERDAEQLFIASVRAFLAGATNGTPALRAP</sequence>
<reference evidence="7" key="1">
    <citation type="journal article" date="2019" name="Int. J. Syst. Evol. Microbiol.">
        <title>The Global Catalogue of Microorganisms (GCM) 10K type strain sequencing project: providing services to taxonomists for standard genome sequencing and annotation.</title>
        <authorList>
            <consortium name="The Broad Institute Genomics Platform"/>
            <consortium name="The Broad Institute Genome Sequencing Center for Infectious Disease"/>
            <person name="Wu L."/>
            <person name="Ma J."/>
        </authorList>
    </citation>
    <scope>NUCLEOTIDE SEQUENCE [LARGE SCALE GENOMIC DNA]</scope>
    <source>
        <strain evidence="7">JCM 18303</strain>
    </source>
</reference>
<evidence type="ECO:0000256" key="3">
    <source>
        <dbReference type="ARBA" id="ARBA00023163"/>
    </source>
</evidence>
<dbReference type="PROSITE" id="PS50977">
    <property type="entry name" value="HTH_TETR_2"/>
    <property type="match status" value="1"/>
</dbReference>
<dbReference type="Gene3D" id="1.10.357.10">
    <property type="entry name" value="Tetracycline Repressor, domain 2"/>
    <property type="match status" value="1"/>
</dbReference>
<dbReference type="Proteomes" id="UP001428817">
    <property type="component" value="Unassembled WGS sequence"/>
</dbReference>
<evidence type="ECO:0000256" key="2">
    <source>
        <dbReference type="ARBA" id="ARBA00023125"/>
    </source>
</evidence>
<gene>
    <name evidence="6" type="ORF">GCM10023321_31220</name>
</gene>
<accession>A0ABP9Q3G7</accession>
<comment type="caution">
    <text evidence="6">The sequence shown here is derived from an EMBL/GenBank/DDBJ whole genome shotgun (WGS) entry which is preliminary data.</text>
</comment>
<keyword evidence="1" id="KW-0805">Transcription regulation</keyword>
<dbReference type="InterPro" id="IPR009057">
    <property type="entry name" value="Homeodomain-like_sf"/>
</dbReference>
<evidence type="ECO:0000259" key="5">
    <source>
        <dbReference type="PROSITE" id="PS50977"/>
    </source>
</evidence>
<dbReference type="SUPFAM" id="SSF46689">
    <property type="entry name" value="Homeodomain-like"/>
    <property type="match status" value="1"/>
</dbReference>
<evidence type="ECO:0000256" key="1">
    <source>
        <dbReference type="ARBA" id="ARBA00023015"/>
    </source>
</evidence>
<keyword evidence="3" id="KW-0804">Transcription</keyword>
<dbReference type="InterPro" id="IPR036271">
    <property type="entry name" value="Tet_transcr_reg_TetR-rel_C_sf"/>
</dbReference>
<dbReference type="Pfam" id="PF00440">
    <property type="entry name" value="TetR_N"/>
    <property type="match status" value="1"/>
</dbReference>
<evidence type="ECO:0000256" key="4">
    <source>
        <dbReference type="PROSITE-ProRule" id="PRU00335"/>
    </source>
</evidence>
<feature type="domain" description="HTH tetR-type" evidence="5">
    <location>
        <begin position="1"/>
        <end position="56"/>
    </location>
</feature>
<proteinExistence type="predicted"/>
<keyword evidence="7" id="KW-1185">Reference proteome</keyword>